<dbReference type="SUPFAM" id="SSF158573">
    <property type="entry name" value="GINS helical bundle-like"/>
    <property type="match status" value="1"/>
</dbReference>
<proteinExistence type="predicted"/>
<sequence>MHFGESANKLIQEIKRISLKNYNKDLIQSIEEENKLLKLKLYEIEQYTNENELTQEITFNFLMINNYYKRNLRILRMYKYSIINLIIDEIMHNKESDIPLENKIYKETVKNILLKRYDEFDFLDFSFTDPPLKLYVQVYTKKDCGVIIDGNNIIELKCDRFYFVKKCLVEHLLALGYVEIIE</sequence>
<dbReference type="HOGENOM" id="CLU_105494_0_0_1"/>
<reference evidence="1 2" key="2">
    <citation type="submission" date="2014-03" db="EMBL/GenBank/DDBJ databases">
        <title>The Genome Sequence of Anncaliia algerae insect isolate PRA339.</title>
        <authorList>
            <consortium name="The Broad Institute Genome Sequencing Platform"/>
            <consortium name="The Broad Institute Genome Sequencing Center for Infectious Disease"/>
            <person name="Cuomo C."/>
            <person name="Becnel J."/>
            <person name="Sanscrainte N."/>
            <person name="Walker B."/>
            <person name="Young S.K."/>
            <person name="Zeng Q."/>
            <person name="Gargeya S."/>
            <person name="Fitzgerald M."/>
            <person name="Haas B."/>
            <person name="Abouelleil A."/>
            <person name="Alvarado L."/>
            <person name="Arachchi H.M."/>
            <person name="Berlin A.M."/>
            <person name="Chapman S.B."/>
            <person name="Dewar J."/>
            <person name="Goldberg J."/>
            <person name="Griggs A."/>
            <person name="Gujja S."/>
            <person name="Hansen M."/>
            <person name="Howarth C."/>
            <person name="Imamovic A."/>
            <person name="Larimer J."/>
            <person name="McCowan C."/>
            <person name="Murphy C."/>
            <person name="Neiman D."/>
            <person name="Pearson M."/>
            <person name="Priest M."/>
            <person name="Roberts A."/>
            <person name="Saif S."/>
            <person name="Shea T."/>
            <person name="Sisk P."/>
            <person name="Sykes S."/>
            <person name="Wortman J."/>
            <person name="Nusbaum C."/>
            <person name="Birren B."/>
        </authorList>
    </citation>
    <scope>NUCLEOTIDE SEQUENCE [LARGE SCALE GENOMIC DNA]</scope>
    <source>
        <strain evidence="1 2">PRA339</strain>
    </source>
</reference>
<dbReference type="Gene3D" id="1.20.58.1030">
    <property type="match status" value="1"/>
</dbReference>
<reference evidence="2" key="1">
    <citation type="submission" date="2013-02" db="EMBL/GenBank/DDBJ databases">
        <authorList>
            <consortium name="The Broad Institute Genome Sequencing Platform"/>
            <person name="Cuomo C."/>
            <person name="Becnel J."/>
            <person name="Sanscrainte N."/>
            <person name="Walker B."/>
            <person name="Young S.K."/>
            <person name="Zeng Q."/>
            <person name="Gargeya S."/>
            <person name="Fitzgerald M."/>
            <person name="Haas B."/>
            <person name="Abouelleil A."/>
            <person name="Alvarado L."/>
            <person name="Arachchi H.M."/>
            <person name="Berlin A.M."/>
            <person name="Chapman S.B."/>
            <person name="Dewar J."/>
            <person name="Goldberg J."/>
            <person name="Griggs A."/>
            <person name="Gujja S."/>
            <person name="Hansen M."/>
            <person name="Howarth C."/>
            <person name="Imamovic A."/>
            <person name="Larimer J."/>
            <person name="McCowan C."/>
            <person name="Murphy C."/>
            <person name="Neiman D."/>
            <person name="Pearson M."/>
            <person name="Priest M."/>
            <person name="Roberts A."/>
            <person name="Saif S."/>
            <person name="Shea T."/>
            <person name="Sisk P."/>
            <person name="Sykes S."/>
            <person name="Wortman J."/>
            <person name="Nusbaum C."/>
            <person name="Birren B."/>
        </authorList>
    </citation>
    <scope>NUCLEOTIDE SEQUENCE [LARGE SCALE GENOMIC DNA]</scope>
    <source>
        <strain evidence="2">PRA339</strain>
    </source>
</reference>
<keyword evidence="2" id="KW-1185">Reference proteome</keyword>
<name>A0A059EW72_9MICR</name>
<organism evidence="1 2">
    <name type="scientific">Anncaliia algerae PRA339</name>
    <dbReference type="NCBI Taxonomy" id="1288291"/>
    <lineage>
        <taxon>Eukaryota</taxon>
        <taxon>Fungi</taxon>
        <taxon>Fungi incertae sedis</taxon>
        <taxon>Microsporidia</taxon>
        <taxon>Tubulinosematoidea</taxon>
        <taxon>Tubulinosematidae</taxon>
        <taxon>Anncaliia</taxon>
    </lineage>
</organism>
<evidence type="ECO:0000313" key="2">
    <source>
        <dbReference type="Proteomes" id="UP000030655"/>
    </source>
</evidence>
<dbReference type="InterPro" id="IPR036224">
    <property type="entry name" value="GINS_bundle-like_dom_sf"/>
</dbReference>
<dbReference type="OrthoDB" id="10252587at2759"/>
<dbReference type="AlphaFoldDB" id="A0A059EW72"/>
<dbReference type="STRING" id="1288291.A0A059EW72"/>
<gene>
    <name evidence="1" type="ORF">H312_03461</name>
</gene>
<evidence type="ECO:0008006" key="3">
    <source>
        <dbReference type="Google" id="ProtNLM"/>
    </source>
</evidence>
<dbReference type="Proteomes" id="UP000030655">
    <property type="component" value="Unassembled WGS sequence"/>
</dbReference>
<dbReference type="VEuPathDB" id="MicrosporidiaDB:H312_03461"/>
<accession>A0A059EW72</accession>
<dbReference type="EMBL" id="KK365343">
    <property type="protein sequence ID" value="KCZ79155.1"/>
    <property type="molecule type" value="Genomic_DNA"/>
</dbReference>
<evidence type="ECO:0000313" key="1">
    <source>
        <dbReference type="EMBL" id="KCZ79155.1"/>
    </source>
</evidence>
<protein>
    <recommendedName>
        <fullName evidence="3">DNA replication complex GINS protein SLD5</fullName>
    </recommendedName>
</protein>